<accession>A0A7M2X2E2</accession>
<dbReference type="Proteomes" id="UP000593765">
    <property type="component" value="Chromosome"/>
</dbReference>
<comment type="similarity">
    <text evidence="1 2">Belongs to the phD/YefM antitoxin family.</text>
</comment>
<dbReference type="InterPro" id="IPR006442">
    <property type="entry name" value="Antitoxin_Phd/YefM"/>
</dbReference>
<evidence type="ECO:0000256" key="2">
    <source>
        <dbReference type="RuleBase" id="RU362080"/>
    </source>
</evidence>
<comment type="function">
    <text evidence="2">Antitoxin component of a type II toxin-antitoxin (TA) system.</text>
</comment>
<proteinExistence type="inferred from homology"/>
<evidence type="ECO:0000256" key="1">
    <source>
        <dbReference type="ARBA" id="ARBA00009981"/>
    </source>
</evidence>
<dbReference type="EMBL" id="CP063458">
    <property type="protein sequence ID" value="QOV91918.1"/>
    <property type="molecule type" value="Genomic_DNA"/>
</dbReference>
<evidence type="ECO:0000313" key="3">
    <source>
        <dbReference type="EMBL" id="QOV91918.1"/>
    </source>
</evidence>
<dbReference type="KEGG" id="hbs:IPV69_11415"/>
<gene>
    <name evidence="3" type="ORF">IPV69_11415</name>
</gene>
<dbReference type="InterPro" id="IPR036165">
    <property type="entry name" value="YefM-like_sf"/>
</dbReference>
<dbReference type="RefSeq" id="WP_206295238.1">
    <property type="nucleotide sequence ID" value="NZ_CP063458.1"/>
</dbReference>
<dbReference type="Pfam" id="PF02604">
    <property type="entry name" value="PhdYeFM_antitox"/>
    <property type="match status" value="1"/>
</dbReference>
<organism evidence="3 4">
    <name type="scientific">Humisphaera borealis</name>
    <dbReference type="NCBI Taxonomy" id="2807512"/>
    <lineage>
        <taxon>Bacteria</taxon>
        <taxon>Pseudomonadati</taxon>
        <taxon>Planctomycetota</taxon>
        <taxon>Phycisphaerae</taxon>
        <taxon>Tepidisphaerales</taxon>
        <taxon>Tepidisphaeraceae</taxon>
        <taxon>Humisphaera</taxon>
    </lineage>
</organism>
<name>A0A7M2X2E2_9BACT</name>
<reference evidence="3 4" key="1">
    <citation type="submission" date="2020-10" db="EMBL/GenBank/DDBJ databases">
        <title>Wide distribution of Phycisphaera-like planctomycetes from WD2101 soil group in peatlands and genome analysis of the first cultivated representative.</title>
        <authorList>
            <person name="Dedysh S.N."/>
            <person name="Beletsky A.V."/>
            <person name="Ivanova A."/>
            <person name="Kulichevskaya I.S."/>
            <person name="Suzina N.E."/>
            <person name="Philippov D.A."/>
            <person name="Rakitin A.L."/>
            <person name="Mardanov A.V."/>
            <person name="Ravin N.V."/>
        </authorList>
    </citation>
    <scope>NUCLEOTIDE SEQUENCE [LARGE SCALE GENOMIC DNA]</scope>
    <source>
        <strain evidence="3 4">M1803</strain>
    </source>
</reference>
<keyword evidence="4" id="KW-1185">Reference proteome</keyword>
<protein>
    <recommendedName>
        <fullName evidence="2">Antitoxin</fullName>
    </recommendedName>
</protein>
<dbReference type="AlphaFoldDB" id="A0A7M2X2E2"/>
<sequence length="105" mass="11687">MVATRHTQSLTDFRQKATETLERLNRTGEAEVLTVNGEARAVLLSPAVYDEMAREAQLTRDVPVIRQAMKQIDEGKGMEVDAVFGSIRAELLAMKNEGQRKADGR</sequence>
<evidence type="ECO:0000313" key="4">
    <source>
        <dbReference type="Proteomes" id="UP000593765"/>
    </source>
</evidence>
<dbReference type="Gene3D" id="3.40.1620.10">
    <property type="entry name" value="YefM-like domain"/>
    <property type="match status" value="1"/>
</dbReference>
<dbReference type="SUPFAM" id="SSF143120">
    <property type="entry name" value="YefM-like"/>
    <property type="match status" value="1"/>
</dbReference>